<keyword evidence="4" id="KW-1185">Reference proteome</keyword>
<evidence type="ECO:0000256" key="1">
    <source>
        <dbReference type="SAM" id="MobiDB-lite"/>
    </source>
</evidence>
<sequence length="93" mass="10100">MKKTNVLTTLITGLIISTSAMAAVPTTEVEKAEPVQQINLVSQAKQTLELSFANIEIKTEMSQVNNKNSLAKQKTDANKNKPVTLTKTTLLAE</sequence>
<keyword evidence="2" id="KW-0732">Signal</keyword>
<accession>A0A4V0ZGK1</accession>
<proteinExistence type="predicted"/>
<feature type="signal peptide" evidence="2">
    <location>
        <begin position="1"/>
        <end position="22"/>
    </location>
</feature>
<reference evidence="3 4" key="1">
    <citation type="submission" date="2018-12" db="EMBL/GenBank/DDBJ databases">
        <title>Complete genome of Litorilituus sediminis.</title>
        <authorList>
            <person name="Liu A."/>
            <person name="Rong J."/>
        </authorList>
    </citation>
    <scope>NUCLEOTIDE SEQUENCE [LARGE SCALE GENOMIC DNA]</scope>
    <source>
        <strain evidence="3 4">JCM 17549</strain>
    </source>
</reference>
<evidence type="ECO:0000256" key="2">
    <source>
        <dbReference type="SAM" id="SignalP"/>
    </source>
</evidence>
<dbReference type="KEGG" id="lsd:EMK97_18520"/>
<dbReference type="EMBL" id="CP034759">
    <property type="protein sequence ID" value="QBG37580.1"/>
    <property type="molecule type" value="Genomic_DNA"/>
</dbReference>
<dbReference type="RefSeq" id="WP_130604241.1">
    <property type="nucleotide sequence ID" value="NZ_CP034759.1"/>
</dbReference>
<feature type="region of interest" description="Disordered" evidence="1">
    <location>
        <begin position="66"/>
        <end position="93"/>
    </location>
</feature>
<evidence type="ECO:0000313" key="4">
    <source>
        <dbReference type="Proteomes" id="UP000290244"/>
    </source>
</evidence>
<organism evidence="3 4">
    <name type="scientific">Litorilituus sediminis</name>
    <dbReference type="NCBI Taxonomy" id="718192"/>
    <lineage>
        <taxon>Bacteria</taxon>
        <taxon>Pseudomonadati</taxon>
        <taxon>Pseudomonadota</taxon>
        <taxon>Gammaproteobacteria</taxon>
        <taxon>Alteromonadales</taxon>
        <taxon>Colwelliaceae</taxon>
        <taxon>Litorilituus</taxon>
    </lineage>
</organism>
<dbReference type="AlphaFoldDB" id="A0A4V0ZGK1"/>
<evidence type="ECO:0000313" key="3">
    <source>
        <dbReference type="EMBL" id="QBG37580.1"/>
    </source>
</evidence>
<gene>
    <name evidence="3" type="ORF">EMK97_18520</name>
</gene>
<feature type="chain" id="PRO_5020315705" evidence="2">
    <location>
        <begin position="23"/>
        <end position="93"/>
    </location>
</feature>
<feature type="compositionally biased region" description="Polar residues" evidence="1">
    <location>
        <begin position="81"/>
        <end position="93"/>
    </location>
</feature>
<dbReference type="Proteomes" id="UP000290244">
    <property type="component" value="Chromosome"/>
</dbReference>
<protein>
    <submittedName>
        <fullName evidence="3">Uncharacterized protein</fullName>
    </submittedName>
</protein>
<name>A0A4V0ZGK1_9GAMM</name>